<dbReference type="CDD" id="cd16387">
    <property type="entry name" value="ParB_N_Srx"/>
    <property type="match status" value="1"/>
</dbReference>
<dbReference type="RefSeq" id="WP_344033196.1">
    <property type="nucleotide sequence ID" value="NZ_BAAABX010000093.1"/>
</dbReference>
<sequence>MSTTQTAATTTWPTLAVADLVAHPGNVLPEADADLTASIATDGIIDPLYVQRRTTGAVVLDGLRRLAAAVAAGLDEVPVTDRLLMRVEHLTAHPRNVRQDLRITKEYRESIRSEGVLVELIVTHDEEGRVRVIDGHRRLAVAAAEKLTHLPVRWADRTEAEQYLDMVTTSRHRERLTDHEEAMALFSAAEAGAELPRIARAAGRTQKVARQMIAAGGSTAARKAAEAGAKRTERRVTLEHFAAIAELEARDPKAAERVVKAIQSSDYSSPAYVIEQERTALARREKADRQRADLEAAGARIRDLEELDPKKVRRVADLDIDARAHRTCRGEVWILEDDEYVPYCRNVALFGHSQDSADQEKEQARAARRRVKAGNLEWDATAAPRREFLISLVGRRTWPKDLRQQLETVIAEAVVGGSFILAERLNADATDTILAELMGMPDTSRSDVLKAALKSPGRHLGFMLATVAATWETRMQRGVWRTDTRQWSDLRHQAALWLKQLTALGYQPTPIEAAVMADQSYEPGKPVETPPAAEPLSTDDTAEADDAEADQN</sequence>
<proteinExistence type="predicted"/>
<dbReference type="InterPro" id="IPR003115">
    <property type="entry name" value="ParB_N"/>
</dbReference>
<protein>
    <recommendedName>
        <fullName evidence="2">ParB-like N-terminal domain-containing protein</fullName>
    </recommendedName>
</protein>
<feature type="domain" description="ParB-like N-terminal" evidence="2">
    <location>
        <begin position="13"/>
        <end position="82"/>
    </location>
</feature>
<dbReference type="Proteomes" id="UP001500879">
    <property type="component" value="Unassembled WGS sequence"/>
</dbReference>
<dbReference type="InterPro" id="IPR036086">
    <property type="entry name" value="ParB/Sulfiredoxin_sf"/>
</dbReference>
<keyword evidence="4" id="KW-1185">Reference proteome</keyword>
<dbReference type="EMBL" id="BAAABX010000093">
    <property type="protein sequence ID" value="GAA0439182.1"/>
    <property type="molecule type" value="Genomic_DNA"/>
</dbReference>
<evidence type="ECO:0000256" key="1">
    <source>
        <dbReference type="SAM" id="MobiDB-lite"/>
    </source>
</evidence>
<dbReference type="PANTHER" id="PTHR33375:SF1">
    <property type="entry name" value="CHROMOSOME-PARTITIONING PROTEIN PARB-RELATED"/>
    <property type="match status" value="1"/>
</dbReference>
<dbReference type="SMART" id="SM00470">
    <property type="entry name" value="ParB"/>
    <property type="match status" value="2"/>
</dbReference>
<feature type="domain" description="ParB-like N-terminal" evidence="2">
    <location>
        <begin position="83"/>
        <end position="171"/>
    </location>
</feature>
<evidence type="ECO:0000313" key="4">
    <source>
        <dbReference type="Proteomes" id="UP001500879"/>
    </source>
</evidence>
<dbReference type="InterPro" id="IPR050336">
    <property type="entry name" value="Chromosome_partition/occlusion"/>
</dbReference>
<dbReference type="PANTHER" id="PTHR33375">
    <property type="entry name" value="CHROMOSOME-PARTITIONING PROTEIN PARB-RELATED"/>
    <property type="match status" value="1"/>
</dbReference>
<feature type="compositionally biased region" description="Acidic residues" evidence="1">
    <location>
        <begin position="540"/>
        <end position="552"/>
    </location>
</feature>
<reference evidence="4" key="1">
    <citation type="journal article" date="2019" name="Int. J. Syst. Evol. Microbiol.">
        <title>The Global Catalogue of Microorganisms (GCM) 10K type strain sequencing project: providing services to taxonomists for standard genome sequencing and annotation.</title>
        <authorList>
            <consortium name="The Broad Institute Genomics Platform"/>
            <consortium name="The Broad Institute Genome Sequencing Center for Infectious Disease"/>
            <person name="Wu L."/>
            <person name="Ma J."/>
        </authorList>
    </citation>
    <scope>NUCLEOTIDE SEQUENCE [LARGE SCALE GENOMIC DNA]</scope>
    <source>
        <strain evidence="4">JCM 4788</strain>
    </source>
</reference>
<accession>A0ABP3J2Q5</accession>
<evidence type="ECO:0000259" key="2">
    <source>
        <dbReference type="SMART" id="SM00470"/>
    </source>
</evidence>
<comment type="caution">
    <text evidence="3">The sequence shown here is derived from an EMBL/GenBank/DDBJ whole genome shotgun (WGS) entry which is preliminary data.</text>
</comment>
<feature type="region of interest" description="Disordered" evidence="1">
    <location>
        <begin position="515"/>
        <end position="552"/>
    </location>
</feature>
<evidence type="ECO:0000313" key="3">
    <source>
        <dbReference type="EMBL" id="GAA0439182.1"/>
    </source>
</evidence>
<dbReference type="SUPFAM" id="SSF110849">
    <property type="entry name" value="ParB/Sulfiredoxin"/>
    <property type="match status" value="2"/>
</dbReference>
<name>A0ABP3J2Q5_9ACTN</name>
<organism evidence="3 4">
    <name type="scientific">Streptomyces luteireticuli</name>
    <dbReference type="NCBI Taxonomy" id="173858"/>
    <lineage>
        <taxon>Bacteria</taxon>
        <taxon>Bacillati</taxon>
        <taxon>Actinomycetota</taxon>
        <taxon>Actinomycetes</taxon>
        <taxon>Kitasatosporales</taxon>
        <taxon>Streptomycetaceae</taxon>
        <taxon>Streptomyces</taxon>
    </lineage>
</organism>
<gene>
    <name evidence="3" type="ORF">GCM10010357_70740</name>
</gene>
<dbReference type="Pfam" id="PF02195">
    <property type="entry name" value="ParB_N"/>
    <property type="match status" value="1"/>
</dbReference>
<dbReference type="Gene3D" id="3.90.1530.10">
    <property type="entry name" value="Conserved hypothetical protein from pyrococcus furiosus pfu- 392566-001, ParB domain"/>
    <property type="match status" value="2"/>
</dbReference>